<evidence type="ECO:0000259" key="3">
    <source>
        <dbReference type="Pfam" id="PF02581"/>
    </source>
</evidence>
<dbReference type="SUPFAM" id="SSF51391">
    <property type="entry name" value="Thiamin phosphate synthase"/>
    <property type="match status" value="1"/>
</dbReference>
<dbReference type="InterPro" id="IPR036206">
    <property type="entry name" value="ThiamineP_synth_sf"/>
</dbReference>
<sequence length="189" mass="21555">MNNHNFKNYLITDPKYYSNNKELFKENLTKALKNHKIDLACFRDKSSSNFKELALIFIETCKKFNIEKILLNGDYLLSHELKANGVHLTSTQFDKIKEAKELGLYVIISCHSLSDIQIALDNKVDAVTYSPIFETPNKGEPKGIIALEEAIYKYPNINIIALGGIINEEQIMQISKTKAYGIASIRYFV</sequence>
<dbReference type="GO" id="GO:0005737">
    <property type="term" value="C:cytoplasm"/>
    <property type="evidence" value="ECO:0007669"/>
    <property type="project" value="TreeGrafter"/>
</dbReference>
<dbReference type="RefSeq" id="WP_128359934.1">
    <property type="nucleotide sequence ID" value="NZ_CP053840.1"/>
</dbReference>
<dbReference type="AlphaFoldDB" id="A0AAE7BCS9"/>
<evidence type="ECO:0000313" key="5">
    <source>
        <dbReference type="Proteomes" id="UP000503482"/>
    </source>
</evidence>
<name>A0AAE7BCS9_9BACT</name>
<reference evidence="4 5" key="1">
    <citation type="submission" date="2020-05" db="EMBL/GenBank/DDBJ databases">
        <title>Complete genome sequencing of Campylobacter and Arcobacter type strains.</title>
        <authorList>
            <person name="Miller W.G."/>
            <person name="Yee E."/>
        </authorList>
    </citation>
    <scope>NUCLEOTIDE SEQUENCE [LARGE SCALE GENOMIC DNA]</scope>
    <source>
        <strain evidence="4 5">LMG 26156</strain>
    </source>
</reference>
<dbReference type="GO" id="GO:0004789">
    <property type="term" value="F:thiamine-phosphate diphosphorylase activity"/>
    <property type="evidence" value="ECO:0007669"/>
    <property type="project" value="TreeGrafter"/>
</dbReference>
<dbReference type="CDD" id="cd00564">
    <property type="entry name" value="TMP_TenI"/>
    <property type="match status" value="1"/>
</dbReference>
<comment type="pathway">
    <text evidence="1">Cofactor biosynthesis; thiamine diphosphate biosynthesis.</text>
</comment>
<dbReference type="GO" id="GO:0009228">
    <property type="term" value="P:thiamine biosynthetic process"/>
    <property type="evidence" value="ECO:0007669"/>
    <property type="project" value="UniProtKB-KW"/>
</dbReference>
<dbReference type="KEGG" id="avp:AVENP_2724"/>
<evidence type="ECO:0000256" key="2">
    <source>
        <dbReference type="ARBA" id="ARBA00022977"/>
    </source>
</evidence>
<feature type="domain" description="Thiamine phosphate synthase/TenI" evidence="3">
    <location>
        <begin position="9"/>
        <end position="186"/>
    </location>
</feature>
<evidence type="ECO:0000313" key="4">
    <source>
        <dbReference type="EMBL" id="QKF68205.1"/>
    </source>
</evidence>
<accession>A0AAE7BCS9</accession>
<protein>
    <submittedName>
        <fullName evidence="4">Thiamine phosphate synthase (TMP-TENI domain)</fullName>
    </submittedName>
</protein>
<gene>
    <name evidence="4" type="ORF">AVENP_2724</name>
</gene>
<dbReference type="PANTHER" id="PTHR20857">
    <property type="entry name" value="THIAMINE-PHOSPHATE PYROPHOSPHORYLASE"/>
    <property type="match status" value="1"/>
</dbReference>
<organism evidence="4 5">
    <name type="scientific">Arcobacter venerupis</name>
    <dbReference type="NCBI Taxonomy" id="1054033"/>
    <lineage>
        <taxon>Bacteria</taxon>
        <taxon>Pseudomonadati</taxon>
        <taxon>Campylobacterota</taxon>
        <taxon>Epsilonproteobacteria</taxon>
        <taxon>Campylobacterales</taxon>
        <taxon>Arcobacteraceae</taxon>
        <taxon>Arcobacter</taxon>
    </lineage>
</organism>
<dbReference type="Gene3D" id="3.20.20.70">
    <property type="entry name" value="Aldolase class I"/>
    <property type="match status" value="1"/>
</dbReference>
<dbReference type="EMBL" id="CP053840">
    <property type="protein sequence ID" value="QKF68205.1"/>
    <property type="molecule type" value="Genomic_DNA"/>
</dbReference>
<dbReference type="InterPro" id="IPR013785">
    <property type="entry name" value="Aldolase_TIM"/>
</dbReference>
<keyword evidence="2" id="KW-0784">Thiamine biosynthesis</keyword>
<dbReference type="Pfam" id="PF02581">
    <property type="entry name" value="TMP-TENI"/>
    <property type="match status" value="1"/>
</dbReference>
<dbReference type="InterPro" id="IPR022998">
    <property type="entry name" value="ThiamineP_synth_TenI"/>
</dbReference>
<keyword evidence="5" id="KW-1185">Reference proteome</keyword>
<evidence type="ECO:0000256" key="1">
    <source>
        <dbReference type="ARBA" id="ARBA00004948"/>
    </source>
</evidence>
<dbReference type="PANTHER" id="PTHR20857:SF15">
    <property type="entry name" value="THIAMINE-PHOSPHATE SYNTHASE"/>
    <property type="match status" value="1"/>
</dbReference>
<dbReference type="Proteomes" id="UP000503482">
    <property type="component" value="Chromosome"/>
</dbReference>
<proteinExistence type="predicted"/>